<sequence length="569" mass="66140">MSNTVLYLQVLYLISLPVQNTIGDIGREIYYDLPKFWTNTGLCPAGKLTHDDIKASLFSEAMQTNLLLISSLPNGAITHIRIHWMLELLRFIQFNQSGHVHYDFDVLDRFMDNLDEIRLIPVIEFMANLSNVFTKNPAYNYFLWEDLSYQVVKRYQNYFEYVFALRRGLDKVRQNPRFALRGPAGLFKNPENHPLCWTLLQLCDTNISMCPIDIITYHRKGINENAGQLIEASKNLWSNIYIKFPTLIQLPISNDEADPISGWSTAREFQADVRYAVTLVNITLQHWEAIIEKKELRNLETISHDNAFLSYYPNVFTQRTLLAHFRINNTMPAHSQFVQKPVYAAIGMLSRLAELSAKVEFITCSENYSVKLLKTMSLNAGKPFYINWLLLYTDNEYISGQCIINMEIPSNSRDMYAYITETLDQNQTNPYNVWQSFGSPAYPNAFERRTMRLHQSPSLLSSGLLETNKIRIDLQNLKPPWMLTLRVCSYYIVRVAQPTDVLVSRVTHNEVLITWKDSNNESKYCLKSYQIWHRSNSTQEWIHITRGTHLPFPSYQYAPEQNEPTVNGE</sequence>
<dbReference type="Gene3D" id="2.60.40.10">
    <property type="entry name" value="Immunoglobulins"/>
    <property type="match status" value="1"/>
</dbReference>
<dbReference type="SUPFAM" id="SSF49265">
    <property type="entry name" value="Fibronectin type III"/>
    <property type="match status" value="1"/>
</dbReference>
<evidence type="ECO:0000313" key="7">
    <source>
        <dbReference type="EnsemblMetazoa" id="GBRI013354-PA"/>
    </source>
</evidence>
<evidence type="ECO:0000256" key="2">
    <source>
        <dbReference type="ARBA" id="ARBA00022729"/>
    </source>
</evidence>
<dbReference type="SUPFAM" id="SSF51445">
    <property type="entry name" value="(Trans)glycosidases"/>
    <property type="match status" value="1"/>
</dbReference>
<proteinExistence type="inferred from homology"/>
<keyword evidence="8" id="KW-1185">Reference proteome</keyword>
<dbReference type="InterPro" id="IPR051923">
    <property type="entry name" value="Glycosyl_Hydrolase_39"/>
</dbReference>
<dbReference type="SUPFAM" id="SSF51011">
    <property type="entry name" value="Glycosyl hydrolase domain"/>
    <property type="match status" value="1"/>
</dbReference>
<dbReference type="AlphaFoldDB" id="A0A1A9WBI0"/>
<dbReference type="InterPro" id="IPR036116">
    <property type="entry name" value="FN3_sf"/>
</dbReference>
<dbReference type="STRING" id="37001.A0A1A9WBI0"/>
<reference evidence="7" key="2">
    <citation type="submission" date="2020-05" db="UniProtKB">
        <authorList>
            <consortium name="EnsemblMetazoa"/>
        </authorList>
    </citation>
    <scope>IDENTIFICATION</scope>
    <source>
        <strain evidence="7">IAEA</strain>
    </source>
</reference>
<dbReference type="Gene3D" id="3.20.20.80">
    <property type="entry name" value="Glycosidases"/>
    <property type="match status" value="2"/>
</dbReference>
<reference evidence="8" key="1">
    <citation type="submission" date="2014-03" db="EMBL/GenBank/DDBJ databases">
        <authorList>
            <person name="Aksoy S."/>
            <person name="Warren W."/>
            <person name="Wilson R.K."/>
        </authorList>
    </citation>
    <scope>NUCLEOTIDE SEQUENCE [LARGE SCALE GENOMIC DNA]</scope>
    <source>
        <strain evidence="8">IAEA</strain>
    </source>
</reference>
<comment type="similarity">
    <text evidence="1">Belongs to the glycosyl hydrolase 39 family.</text>
</comment>
<evidence type="ECO:0000256" key="4">
    <source>
        <dbReference type="ARBA" id="ARBA00023295"/>
    </source>
</evidence>
<dbReference type="Proteomes" id="UP000091820">
    <property type="component" value="Unassembled WGS sequence"/>
</dbReference>
<evidence type="ECO:0000259" key="6">
    <source>
        <dbReference type="Pfam" id="PF01229"/>
    </source>
</evidence>
<keyword evidence="2 5" id="KW-0732">Signal</keyword>
<feature type="chain" id="PRO_5008400206" description="Glycosyl hydrolases family 39 N-terminal catalytic domain-containing protein" evidence="5">
    <location>
        <begin position="24"/>
        <end position="569"/>
    </location>
</feature>
<dbReference type="PANTHER" id="PTHR12631">
    <property type="entry name" value="ALPHA-L-IDURONIDASE"/>
    <property type="match status" value="1"/>
</dbReference>
<dbReference type="Gene3D" id="2.60.40.1500">
    <property type="entry name" value="Glycosyl hydrolase domain, family 39"/>
    <property type="match status" value="1"/>
</dbReference>
<organism evidence="7 8">
    <name type="scientific">Glossina brevipalpis</name>
    <dbReference type="NCBI Taxonomy" id="37001"/>
    <lineage>
        <taxon>Eukaryota</taxon>
        <taxon>Metazoa</taxon>
        <taxon>Ecdysozoa</taxon>
        <taxon>Arthropoda</taxon>
        <taxon>Hexapoda</taxon>
        <taxon>Insecta</taxon>
        <taxon>Pterygota</taxon>
        <taxon>Neoptera</taxon>
        <taxon>Endopterygota</taxon>
        <taxon>Diptera</taxon>
        <taxon>Brachycera</taxon>
        <taxon>Muscomorpha</taxon>
        <taxon>Hippoboscoidea</taxon>
        <taxon>Glossinidae</taxon>
        <taxon>Glossina</taxon>
    </lineage>
</organism>
<dbReference type="VEuPathDB" id="VectorBase:GBRI013354"/>
<dbReference type="InterPro" id="IPR049166">
    <property type="entry name" value="GH39_cat"/>
</dbReference>
<evidence type="ECO:0000256" key="3">
    <source>
        <dbReference type="ARBA" id="ARBA00022801"/>
    </source>
</evidence>
<feature type="signal peptide" evidence="5">
    <location>
        <begin position="1"/>
        <end position="23"/>
    </location>
</feature>
<dbReference type="InterPro" id="IPR013783">
    <property type="entry name" value="Ig-like_fold"/>
</dbReference>
<dbReference type="GO" id="GO:0003940">
    <property type="term" value="F:L-iduronidase activity"/>
    <property type="evidence" value="ECO:0007669"/>
    <property type="project" value="TreeGrafter"/>
</dbReference>
<dbReference type="EnsemblMetazoa" id="GBRI013354-RA">
    <property type="protein sequence ID" value="GBRI013354-PA"/>
    <property type="gene ID" value="GBRI013354"/>
</dbReference>
<feature type="domain" description="Glycosyl hydrolases family 39 N-terminal catalytic" evidence="6">
    <location>
        <begin position="154"/>
        <end position="457"/>
    </location>
</feature>
<evidence type="ECO:0000256" key="5">
    <source>
        <dbReference type="SAM" id="SignalP"/>
    </source>
</evidence>
<dbReference type="InterPro" id="IPR017853">
    <property type="entry name" value="GH"/>
</dbReference>
<keyword evidence="3" id="KW-0378">Hydrolase</keyword>
<evidence type="ECO:0000313" key="8">
    <source>
        <dbReference type="Proteomes" id="UP000091820"/>
    </source>
</evidence>
<evidence type="ECO:0000256" key="1">
    <source>
        <dbReference type="ARBA" id="ARBA00008875"/>
    </source>
</evidence>
<dbReference type="Pfam" id="PF01229">
    <property type="entry name" value="Glyco_hydro_39"/>
    <property type="match status" value="1"/>
</dbReference>
<accession>A0A1A9WBI0</accession>
<name>A0A1A9WBI0_9MUSC</name>
<protein>
    <recommendedName>
        <fullName evidence="6">Glycosyl hydrolases family 39 N-terminal catalytic domain-containing protein</fullName>
    </recommendedName>
</protein>
<keyword evidence="4" id="KW-0326">Glycosidase</keyword>
<dbReference type="PANTHER" id="PTHR12631:SF8">
    <property type="entry name" value="ALPHA-L-IDURONIDASE"/>
    <property type="match status" value="1"/>
</dbReference>